<proteinExistence type="predicted"/>
<dbReference type="AlphaFoldDB" id="A0A9D1MYN6"/>
<protein>
    <submittedName>
        <fullName evidence="1">Uncharacterized protein</fullName>
    </submittedName>
</protein>
<reference evidence="1" key="1">
    <citation type="submission" date="2020-10" db="EMBL/GenBank/DDBJ databases">
        <authorList>
            <person name="Gilroy R."/>
        </authorList>
    </citation>
    <scope>NUCLEOTIDE SEQUENCE</scope>
    <source>
        <strain evidence="1">CHK154-7741</strain>
    </source>
</reference>
<gene>
    <name evidence="1" type="ORF">IAD26_00610</name>
</gene>
<evidence type="ECO:0000313" key="2">
    <source>
        <dbReference type="Proteomes" id="UP000886748"/>
    </source>
</evidence>
<accession>A0A9D1MYN6</accession>
<dbReference type="EMBL" id="DVOD01000007">
    <property type="protein sequence ID" value="HIU91612.1"/>
    <property type="molecule type" value="Genomic_DNA"/>
</dbReference>
<dbReference type="Proteomes" id="UP000886748">
    <property type="component" value="Unassembled WGS sequence"/>
</dbReference>
<organism evidence="1 2">
    <name type="scientific">Candidatus Limenecus avicola</name>
    <dbReference type="NCBI Taxonomy" id="2840847"/>
    <lineage>
        <taxon>Bacteria</taxon>
        <taxon>Bacillati</taxon>
        <taxon>Bacillota</taxon>
        <taxon>Clostridia</taxon>
        <taxon>Eubacteriales</taxon>
        <taxon>Clostridiaceae</taxon>
        <taxon>Clostridiaceae incertae sedis</taxon>
        <taxon>Candidatus Limenecus</taxon>
    </lineage>
</organism>
<evidence type="ECO:0000313" key="1">
    <source>
        <dbReference type="EMBL" id="HIU91612.1"/>
    </source>
</evidence>
<reference evidence="1" key="2">
    <citation type="journal article" date="2021" name="PeerJ">
        <title>Extensive microbial diversity within the chicken gut microbiome revealed by metagenomics and culture.</title>
        <authorList>
            <person name="Gilroy R."/>
            <person name="Ravi A."/>
            <person name="Getino M."/>
            <person name="Pursley I."/>
            <person name="Horton D.L."/>
            <person name="Alikhan N.F."/>
            <person name="Baker D."/>
            <person name="Gharbi K."/>
            <person name="Hall N."/>
            <person name="Watson M."/>
            <person name="Adriaenssens E.M."/>
            <person name="Foster-Nyarko E."/>
            <person name="Jarju S."/>
            <person name="Secka A."/>
            <person name="Antonio M."/>
            <person name="Oren A."/>
            <person name="Chaudhuri R.R."/>
            <person name="La Ragione R."/>
            <person name="Hildebrand F."/>
            <person name="Pallen M.J."/>
        </authorList>
    </citation>
    <scope>NUCLEOTIDE SEQUENCE</scope>
    <source>
        <strain evidence="1">CHK154-7741</strain>
    </source>
</reference>
<sequence>MKIRDVDKVCIVDIAGKTVSQSDLIELKRLFKKEASKRRIGINLEKVLNIEHEFLNFLQESSFKQKLSLFNANNEVYLLLFVSKTDRYVNIYLNENDFYEDKHCIVYRRLKLLKSA</sequence>
<comment type="caution">
    <text evidence="1">The sequence shown here is derived from an EMBL/GenBank/DDBJ whole genome shotgun (WGS) entry which is preliminary data.</text>
</comment>
<name>A0A9D1MYN6_9CLOT</name>